<keyword evidence="2" id="KW-0808">Transferase</keyword>
<gene>
    <name evidence="2" type="ORF">GK108_00455</name>
</gene>
<keyword evidence="3" id="KW-1185">Reference proteome</keyword>
<dbReference type="RefSeq" id="WP_163941158.1">
    <property type="nucleotide sequence ID" value="NZ_JAAFZH010000001.1"/>
</dbReference>
<keyword evidence="2" id="KW-0032">Aminotransferase</keyword>
<evidence type="ECO:0000313" key="3">
    <source>
        <dbReference type="Proteomes" id="UP000474175"/>
    </source>
</evidence>
<dbReference type="GO" id="GO:0008483">
    <property type="term" value="F:transaminase activity"/>
    <property type="evidence" value="ECO:0007669"/>
    <property type="project" value="UniProtKB-KW"/>
</dbReference>
<organism evidence="2 3">
    <name type="scientific">Spirosoma terrae</name>
    <dbReference type="NCBI Taxonomy" id="1968276"/>
    <lineage>
        <taxon>Bacteria</taxon>
        <taxon>Pseudomonadati</taxon>
        <taxon>Bacteroidota</taxon>
        <taxon>Cytophagia</taxon>
        <taxon>Cytophagales</taxon>
        <taxon>Cytophagaceae</taxon>
        <taxon>Spirosoma</taxon>
    </lineage>
</organism>
<dbReference type="Pfam" id="PF20613">
    <property type="entry name" value="HipA_2"/>
    <property type="match status" value="1"/>
</dbReference>
<dbReference type="Proteomes" id="UP000474175">
    <property type="component" value="Unassembled WGS sequence"/>
</dbReference>
<dbReference type="AlphaFoldDB" id="A0A6L9L3H9"/>
<feature type="domain" description="HipA-like kinase" evidence="1">
    <location>
        <begin position="20"/>
        <end position="229"/>
    </location>
</feature>
<proteinExistence type="predicted"/>
<evidence type="ECO:0000313" key="2">
    <source>
        <dbReference type="EMBL" id="NDU93333.1"/>
    </source>
</evidence>
<name>A0A6L9L3H9_9BACT</name>
<reference evidence="2 3" key="1">
    <citation type="submission" date="2020-02" db="EMBL/GenBank/DDBJ databases">
        <title>Draft genome sequence of two Spirosoma agri KCTC 52727 and Spirosoma terrae KCTC 52035.</title>
        <authorList>
            <person name="Rojas J."/>
            <person name="Ambika Manirajan B."/>
            <person name="Suarez C."/>
            <person name="Ratering S."/>
            <person name="Schnell S."/>
        </authorList>
    </citation>
    <scope>NUCLEOTIDE SEQUENCE [LARGE SCALE GENOMIC DNA]</scope>
    <source>
        <strain evidence="2 3">KCTC 52035</strain>
    </source>
</reference>
<sequence length="266" mass="29835">MAIDNQPELRTVTVTRYGKPLREGGSLPALVEADDDFLYVLKFRGAGQGTKALIAELIAGEIARTLGLRIPEIVFATLDAAFGRTEPDEEIQDLLRASEGLNLALHYLSGAITFDPVINDVDARLASQIVWLDAFVMNVDRTARNTNMLMWHKELWLIDHGAALYVHHTGPDWPESSRRPFAQIKDHVLLPWATELDAVDADFRKLLTSERIQAIISLIPDDWFTDRSIAESPDTLRQIYAQFLETRLASSEIFVNAAKEARNARV</sequence>
<comment type="caution">
    <text evidence="2">The sequence shown here is derived from an EMBL/GenBank/DDBJ whole genome shotgun (WGS) entry which is preliminary data.</text>
</comment>
<evidence type="ECO:0000259" key="1">
    <source>
        <dbReference type="Pfam" id="PF20613"/>
    </source>
</evidence>
<dbReference type="EMBL" id="JAAFZH010000001">
    <property type="protein sequence ID" value="NDU93333.1"/>
    <property type="molecule type" value="Genomic_DNA"/>
</dbReference>
<dbReference type="InterPro" id="IPR046748">
    <property type="entry name" value="HipA_2"/>
</dbReference>
<protein>
    <submittedName>
        <fullName evidence="2">Aminotransferase class I and II</fullName>
    </submittedName>
</protein>
<accession>A0A6L9L3H9</accession>